<evidence type="ECO:0000256" key="6">
    <source>
        <dbReference type="RuleBase" id="RU003423"/>
    </source>
</evidence>
<evidence type="ECO:0000256" key="3">
    <source>
        <dbReference type="ARBA" id="ARBA00022679"/>
    </source>
</evidence>
<sequence length="535" mass="55199">MPTYQQFPLPDAGEGLTEAEIVAWHVAVGDAVEVNQTIVEIETAKSLVDLPSPWTGVVTAILVEPGQTVDVGTPIIEIDTDPTGTPAPAPAHGGAIEHGHRGGGDRHSGVEPGGADEVAAVRDQALSADHTSQRAAAGLGGTHPQRAAAGLHVPAASAAAGGTTPAAGNAAGEAREAVLVGYGLADPSGSRRARATAAPADAAPADAAPSATPAAAGPHVPAVARPATPTPPARRHALAKPPVRKLARELGVDLDSVDPTGPGGIVTREDVLARAAQAEARTLATYPGDDQPWLASGAVSNDGRQTRVPVKSVRKRTAEAMVTSAFTAPHVTVFQTVDVTRTMRLVERLRGDREFADVRVTPLLIAAKALMLAVRRHPEINASWDEAAQEIVYKHYINLGIAAATPRGLVVPNVKDAHRLDLLDLARALGDLTATARAGRTSPTDMSDGTITITNVGVFGIDTGTPILNPGEAAILAFGAIREQPWVHKGKVKPRHVTQLALSFDHRLVDGELGARVLADVAAVLADPAQGLVWG</sequence>
<keyword evidence="3 6" id="KW-0808">Transferase</keyword>
<feature type="domain" description="Peripheral subunit-binding (PSBD)" evidence="9">
    <location>
        <begin position="238"/>
        <end position="275"/>
    </location>
</feature>
<evidence type="ECO:0000313" key="11">
    <source>
        <dbReference type="Proteomes" id="UP000008460"/>
    </source>
</evidence>
<dbReference type="Gene3D" id="3.30.559.10">
    <property type="entry name" value="Chloramphenicol acetyltransferase-like domain"/>
    <property type="match status" value="1"/>
</dbReference>
<evidence type="ECO:0000256" key="4">
    <source>
        <dbReference type="ARBA" id="ARBA00022823"/>
    </source>
</evidence>
<dbReference type="SUPFAM" id="SSF47005">
    <property type="entry name" value="Peripheral subunit-binding domain of 2-oxo acid dehydrogenase complex"/>
    <property type="match status" value="1"/>
</dbReference>
<dbReference type="CDD" id="cd06849">
    <property type="entry name" value="lipoyl_domain"/>
    <property type="match status" value="1"/>
</dbReference>
<dbReference type="InterPro" id="IPR050743">
    <property type="entry name" value="2-oxoacid_DH_E2_comp"/>
</dbReference>
<protein>
    <recommendedName>
        <fullName evidence="6">Dihydrolipoamide acetyltransferase component of pyruvate dehydrogenase complex</fullName>
        <ecNumber evidence="6">2.3.1.-</ecNumber>
    </recommendedName>
</protein>
<evidence type="ECO:0000259" key="8">
    <source>
        <dbReference type="PROSITE" id="PS50968"/>
    </source>
</evidence>
<dbReference type="EMBL" id="CP002666">
    <property type="protein sequence ID" value="AEE44399.1"/>
    <property type="molecule type" value="Genomic_DNA"/>
</dbReference>
<dbReference type="EC" id="2.3.1.-" evidence="6"/>
<dbReference type="PANTHER" id="PTHR43178:SF5">
    <property type="entry name" value="LIPOAMIDE ACYLTRANSFERASE COMPONENT OF BRANCHED-CHAIN ALPHA-KETO ACID DEHYDROGENASE COMPLEX, MITOCHONDRIAL"/>
    <property type="match status" value="1"/>
</dbReference>
<dbReference type="GO" id="GO:0005737">
    <property type="term" value="C:cytoplasm"/>
    <property type="evidence" value="ECO:0007669"/>
    <property type="project" value="TreeGrafter"/>
</dbReference>
<reference evidence="10 11" key="1">
    <citation type="submission" date="2011-04" db="EMBL/GenBank/DDBJ databases">
        <title>Complete sequence of Cellulomonas fimi ATCC 484.</title>
        <authorList>
            <consortium name="US DOE Joint Genome Institute"/>
            <person name="Lucas S."/>
            <person name="Han J."/>
            <person name="Lapidus A."/>
            <person name="Cheng J.-F."/>
            <person name="Goodwin L."/>
            <person name="Pitluck S."/>
            <person name="Peters L."/>
            <person name="Chertkov O."/>
            <person name="Detter J.C."/>
            <person name="Han C."/>
            <person name="Tapia R."/>
            <person name="Land M."/>
            <person name="Hauser L."/>
            <person name="Kyrpides N."/>
            <person name="Ivanova N."/>
            <person name="Ovchinnikova G."/>
            <person name="Pagani I."/>
            <person name="Mead D."/>
            <person name="Brumm P."/>
            <person name="Woyke T."/>
        </authorList>
    </citation>
    <scope>NUCLEOTIDE SEQUENCE [LARGE SCALE GENOMIC DNA]</scope>
    <source>
        <strain evidence="11">ATCC 484 / DSM 20113 / JCM 1341 / NBRC 15513 / NCIMB 8980 / NCTC 7547</strain>
    </source>
</reference>
<organism evidence="10 11">
    <name type="scientific">Cellulomonas fimi (strain ATCC 484 / DSM 20113 / JCM 1341 / CCUG 24087 / LMG 16345 / NBRC 15513 / NCIMB 8980 / NCTC 7547 / NRS-133)</name>
    <dbReference type="NCBI Taxonomy" id="590998"/>
    <lineage>
        <taxon>Bacteria</taxon>
        <taxon>Bacillati</taxon>
        <taxon>Actinomycetota</taxon>
        <taxon>Actinomycetes</taxon>
        <taxon>Micrococcales</taxon>
        <taxon>Cellulomonadaceae</taxon>
        <taxon>Cellulomonas</taxon>
    </lineage>
</organism>
<feature type="domain" description="Lipoyl-binding" evidence="8">
    <location>
        <begin position="4"/>
        <end position="79"/>
    </location>
</feature>
<feature type="compositionally biased region" description="Low complexity" evidence="7">
    <location>
        <begin position="188"/>
        <end position="227"/>
    </location>
</feature>
<evidence type="ECO:0000313" key="10">
    <source>
        <dbReference type="EMBL" id="AEE44399.1"/>
    </source>
</evidence>
<dbReference type="PANTHER" id="PTHR43178">
    <property type="entry name" value="DIHYDROLIPOAMIDE ACETYLTRANSFERASE COMPONENT OF PYRUVATE DEHYDROGENASE COMPLEX"/>
    <property type="match status" value="1"/>
</dbReference>
<dbReference type="Pfam" id="PF00198">
    <property type="entry name" value="2-oxoacid_dh"/>
    <property type="match status" value="1"/>
</dbReference>
<proteinExistence type="inferred from homology"/>
<evidence type="ECO:0000256" key="5">
    <source>
        <dbReference type="ARBA" id="ARBA00023315"/>
    </source>
</evidence>
<gene>
    <name evidence="10" type="ordered locus">Celf_0254</name>
</gene>
<dbReference type="FunFam" id="3.30.559.10:FF:000007">
    <property type="entry name" value="Dihydrolipoamide acetyltransferase component of pyruvate dehydrogenase complex"/>
    <property type="match status" value="1"/>
</dbReference>
<keyword evidence="5 6" id="KW-0012">Acyltransferase</keyword>
<dbReference type="RefSeq" id="WP_013769429.1">
    <property type="nucleotide sequence ID" value="NC_015514.1"/>
</dbReference>
<name>F4H687_CELFA</name>
<dbReference type="KEGG" id="cfi:Celf_0254"/>
<evidence type="ECO:0000259" key="9">
    <source>
        <dbReference type="PROSITE" id="PS51826"/>
    </source>
</evidence>
<accession>F4H687</accession>
<feature type="region of interest" description="Disordered" evidence="7">
    <location>
        <begin position="83"/>
        <end position="114"/>
    </location>
</feature>
<evidence type="ECO:0000256" key="7">
    <source>
        <dbReference type="SAM" id="MobiDB-lite"/>
    </source>
</evidence>
<evidence type="ECO:0000256" key="1">
    <source>
        <dbReference type="ARBA" id="ARBA00001938"/>
    </source>
</evidence>
<dbReference type="PROSITE" id="PS51826">
    <property type="entry name" value="PSBD"/>
    <property type="match status" value="1"/>
</dbReference>
<dbReference type="SUPFAM" id="SSF52777">
    <property type="entry name" value="CoA-dependent acyltransferases"/>
    <property type="match status" value="1"/>
</dbReference>
<feature type="region of interest" description="Disordered" evidence="7">
    <location>
        <begin position="188"/>
        <end position="241"/>
    </location>
</feature>
<dbReference type="InterPro" id="IPR036625">
    <property type="entry name" value="E3-bd_dom_sf"/>
</dbReference>
<dbReference type="InterPro" id="IPR023213">
    <property type="entry name" value="CAT-like_dom_sf"/>
</dbReference>
<dbReference type="HOGENOM" id="CLU_016733_10_0_11"/>
<dbReference type="GO" id="GO:0016407">
    <property type="term" value="F:acetyltransferase activity"/>
    <property type="evidence" value="ECO:0007669"/>
    <property type="project" value="TreeGrafter"/>
</dbReference>
<dbReference type="InterPro" id="IPR011053">
    <property type="entry name" value="Single_hybrid_motif"/>
</dbReference>
<dbReference type="InterPro" id="IPR001078">
    <property type="entry name" value="2-oxoacid_DH_actylTfrase"/>
</dbReference>
<feature type="compositionally biased region" description="Basic and acidic residues" evidence="7">
    <location>
        <begin position="95"/>
        <end position="109"/>
    </location>
</feature>
<keyword evidence="11" id="KW-1185">Reference proteome</keyword>
<evidence type="ECO:0000256" key="2">
    <source>
        <dbReference type="ARBA" id="ARBA00007317"/>
    </source>
</evidence>
<dbReference type="Pfam" id="PF00364">
    <property type="entry name" value="Biotin_lipoyl"/>
    <property type="match status" value="1"/>
</dbReference>
<comment type="cofactor">
    <cofactor evidence="1 6">
        <name>(R)-lipoate</name>
        <dbReference type="ChEBI" id="CHEBI:83088"/>
    </cofactor>
</comment>
<keyword evidence="4 6" id="KW-0450">Lipoyl</keyword>
<dbReference type="Gene3D" id="4.10.320.10">
    <property type="entry name" value="E3-binding domain"/>
    <property type="match status" value="1"/>
</dbReference>
<dbReference type="eggNOG" id="COG0508">
    <property type="taxonomic scope" value="Bacteria"/>
</dbReference>
<dbReference type="AlphaFoldDB" id="F4H687"/>
<dbReference type="STRING" id="590998.Celf_0254"/>
<feature type="compositionally biased region" description="Low complexity" evidence="7">
    <location>
        <begin position="83"/>
        <end position="94"/>
    </location>
</feature>
<dbReference type="Proteomes" id="UP000008460">
    <property type="component" value="Chromosome"/>
</dbReference>
<dbReference type="GO" id="GO:0031405">
    <property type="term" value="F:lipoic acid binding"/>
    <property type="evidence" value="ECO:0007669"/>
    <property type="project" value="TreeGrafter"/>
</dbReference>
<dbReference type="InterPro" id="IPR004167">
    <property type="entry name" value="PSBD"/>
</dbReference>
<dbReference type="PROSITE" id="PS50968">
    <property type="entry name" value="BIOTINYL_LIPOYL"/>
    <property type="match status" value="1"/>
</dbReference>
<comment type="similarity">
    <text evidence="2 6">Belongs to the 2-oxoacid dehydrogenase family.</text>
</comment>
<dbReference type="InterPro" id="IPR000089">
    <property type="entry name" value="Biotin_lipoyl"/>
</dbReference>
<dbReference type="Pfam" id="PF02817">
    <property type="entry name" value="E3_binding"/>
    <property type="match status" value="1"/>
</dbReference>
<feature type="region of interest" description="Disordered" evidence="7">
    <location>
        <begin position="126"/>
        <end position="145"/>
    </location>
</feature>
<dbReference type="SUPFAM" id="SSF51230">
    <property type="entry name" value="Single hybrid motif"/>
    <property type="match status" value="1"/>
</dbReference>
<dbReference type="Gene3D" id="2.40.50.100">
    <property type="match status" value="1"/>
</dbReference>